<dbReference type="Proteomes" id="UP000032180">
    <property type="component" value="Chromosome 11"/>
</dbReference>
<evidence type="ECO:0000259" key="11">
    <source>
        <dbReference type="Pfam" id="PF25019"/>
    </source>
</evidence>
<feature type="domain" description="R13L1/DRL21-like LRR repeat region" evidence="11">
    <location>
        <begin position="673"/>
        <end position="810"/>
    </location>
</feature>
<evidence type="ECO:0000256" key="5">
    <source>
        <dbReference type="ARBA" id="ARBA00022821"/>
    </source>
</evidence>
<dbReference type="Pfam" id="PF25019">
    <property type="entry name" value="LRR_R13L1-DRL21"/>
    <property type="match status" value="1"/>
</dbReference>
<feature type="domain" description="NB-ARC" evidence="8">
    <location>
        <begin position="192"/>
        <end position="364"/>
    </location>
</feature>
<dbReference type="GO" id="GO:0005524">
    <property type="term" value="F:ATP binding"/>
    <property type="evidence" value="ECO:0007669"/>
    <property type="project" value="UniProtKB-KW"/>
</dbReference>
<dbReference type="eggNOG" id="KOG4658">
    <property type="taxonomic scope" value="Eukaryota"/>
</dbReference>
<evidence type="ECO:0000256" key="1">
    <source>
        <dbReference type="ARBA" id="ARBA00008894"/>
    </source>
</evidence>
<evidence type="ECO:0000256" key="4">
    <source>
        <dbReference type="ARBA" id="ARBA00022741"/>
    </source>
</evidence>
<dbReference type="GO" id="GO:0051707">
    <property type="term" value="P:response to other organism"/>
    <property type="evidence" value="ECO:0007669"/>
    <property type="project" value="UniProtKB-ARBA"/>
</dbReference>
<reference evidence="12" key="3">
    <citation type="submission" date="2015-04" db="UniProtKB">
        <authorList>
            <consortium name="EnsemblPlants"/>
        </authorList>
    </citation>
    <scope>IDENTIFICATION</scope>
</reference>
<dbReference type="SUPFAM" id="SSF52540">
    <property type="entry name" value="P-loop containing nucleoside triphosphate hydrolases"/>
    <property type="match status" value="2"/>
</dbReference>
<feature type="domain" description="Disease resistance N-terminal" evidence="9">
    <location>
        <begin position="1033"/>
        <end position="1123"/>
    </location>
</feature>
<keyword evidence="13" id="KW-1185">Reference proteome</keyword>
<dbReference type="FunFam" id="3.40.50.300:FF:001091">
    <property type="entry name" value="Probable disease resistance protein At1g61300"/>
    <property type="match status" value="1"/>
</dbReference>
<reference evidence="12 13" key="1">
    <citation type="submission" date="2012-08" db="EMBL/GenBank/DDBJ databases">
        <title>Oryza genome evolution.</title>
        <authorList>
            <person name="Wing R.A."/>
        </authorList>
    </citation>
    <scope>NUCLEOTIDE SEQUENCE</scope>
</reference>
<dbReference type="InterPro" id="IPR032675">
    <property type="entry name" value="LRR_dom_sf"/>
</dbReference>
<evidence type="ECO:0000259" key="10">
    <source>
        <dbReference type="Pfam" id="PF23559"/>
    </source>
</evidence>
<evidence type="ECO:0000256" key="7">
    <source>
        <dbReference type="SAM" id="Coils"/>
    </source>
</evidence>
<dbReference type="EnsemblPlants" id="LPERR11G11240.1">
    <property type="protein sequence ID" value="LPERR11G11240.1"/>
    <property type="gene ID" value="LPERR11G11240"/>
</dbReference>
<dbReference type="Gene3D" id="1.10.8.430">
    <property type="entry name" value="Helical domain of apoptotic protease-activating factors"/>
    <property type="match status" value="2"/>
</dbReference>
<evidence type="ECO:0000259" key="9">
    <source>
        <dbReference type="Pfam" id="PF18052"/>
    </source>
</evidence>
<feature type="domain" description="NB-ARC" evidence="8">
    <location>
        <begin position="1211"/>
        <end position="1382"/>
    </location>
</feature>
<evidence type="ECO:0000256" key="2">
    <source>
        <dbReference type="ARBA" id="ARBA00022614"/>
    </source>
</evidence>
<dbReference type="STRING" id="77586.A0A0D9XS93"/>
<comment type="similarity">
    <text evidence="1">Belongs to the disease resistance NB-LRR family.</text>
</comment>
<evidence type="ECO:0008006" key="14">
    <source>
        <dbReference type="Google" id="ProtNLM"/>
    </source>
</evidence>
<dbReference type="Gramene" id="LPERR11G11240.1">
    <property type="protein sequence ID" value="LPERR11G11240.1"/>
    <property type="gene ID" value="LPERR11G11240"/>
</dbReference>
<keyword evidence="3" id="KW-0677">Repeat</keyword>
<keyword evidence="6" id="KW-0067">ATP-binding</keyword>
<dbReference type="Gene3D" id="3.80.10.10">
    <property type="entry name" value="Ribonuclease Inhibitor"/>
    <property type="match status" value="2"/>
</dbReference>
<dbReference type="PANTHER" id="PTHR36766:SF55">
    <property type="entry name" value="OS11G0492900 PROTEIN"/>
    <property type="match status" value="1"/>
</dbReference>
<evidence type="ECO:0000256" key="3">
    <source>
        <dbReference type="ARBA" id="ARBA00022737"/>
    </source>
</evidence>
<feature type="domain" description="Disease resistance N-terminal" evidence="9">
    <location>
        <begin position="41"/>
        <end position="103"/>
    </location>
</feature>
<dbReference type="InterPro" id="IPR056789">
    <property type="entry name" value="LRR_R13L1-DRL21"/>
</dbReference>
<evidence type="ECO:0000313" key="13">
    <source>
        <dbReference type="Proteomes" id="UP000032180"/>
    </source>
</evidence>
<sequence length="1442" mass="164140">MAALFASMALEGALDNISSLLPANSTSQAVAATNHGLNGLDDLQILERTMRRIHSMLLEAEKHWNTREKSAKLRLEELKELAYDAEEVVEEYEYEVNRRKVEAFERLAAVQAGKIRKRKVHDDHCIEATIVPVPSDLAVRARNVVQRFNEMQGYYDSFTLSENDGDRRIIPDIKSVRQSSSVVFAPVIVGREQDKDNIIRKVFTGEGNRLGGCISVVAIIGMGGLGKTTLAQLVYNDSTVRQSFNLFGWVCVSEHFDVKTVTRKIISSITKRNCDYIQSGELQGKLENLIKDERVFLVLDDVWNERSDLWESLCMPMLASTRCDIIVTSRNEAVARLVQTTAFYSPNCLSPDDSWSLFKQSAFLDQENACPANLVEIGMRISKKCKGLPLALKTLGSVLRFETNLMKWRGVLESELWDLEESENEVLPALELSYKHIPMHLKLCFISLSLYPKDTYLDESIVVWLWKSLHLLQCDGTDNRNEIGGLYFSELVQRSFLQQLDIHGRMVIHDLVHDLACFLAGEEFYRLERDEQIEIPRGVRYMSIVPHPQCKKSIQISNTSQSLRVLIMINDTDIENPEALLLNCKKFRIIQVKNNKFAKVLLDFMGGMKLLRHFTILRNCTDVQLVISNTMSQLFNLKTLDCEPYSLHGIGRLTNLQTLPNIHLYKCGCFFNIRELRNMNKIRQLKMYGLCNITSIRDVNEAHLHSKKDLDILELDFKRGGICEEHKEGADGNQDISTVSSGVILESLRPHHQSLKVLRIKNLDDENFPSWLGSASFSMLTKLQLQTCKSQHLPPLGELASLKSLDIRQMEYVEHIGRQFCSLDPRVKGFRSLVHLCFIDMSQLSEWSEVQDGEFSRLEKLEISSAFELSSLPLVPFSFVHSFKLYGCQNLVTFPASATLQTLSISTCDKLKELPALPSLRSLELFRCPSLVTLNHFPALTTLNLYTGFKEEELHRLMNLHLTLVDLSIWSDNLKSIKLDPHSLPSLRNLEVRCPNLKNCDALAALTSLKILNINGSSPELRLMMAGLIASLAIRKALDKLSSFLTASASSLNSGNAREEQDLEDLRMLERTMRRIHATLHDAEQHWNITEASTKLRLEELKDLAYDAEEVVDQYELNRHKVEAFKLFASSGSHKRKYQQENEGFLCESSLVTISDEMAIKTKKLIERFDEIKHYSDNFTLSENDGERWLTHIGTIDTSSAVFEQSIVGREKDKDKIVEKLVSIRCDSVASPVSVMAIVGMRGLGKTTLAQLVYNHPKVGKYFDVCAWVCVSDQFDVSSITRSIVVSVTKEKCDLLELCNLQEILVEEIKQKKVLLVLDDLWNERKDFWDLLCMPMNTTKLCMIVVTTWSEKVAKLVQTMPLYNLNCLSYDESWSLFKQVAFIDGQENTPSNAVEMGRAIVKKCNGLPLVIRKLGSMLRYETNEQTWREVLESDLWVCSNKE</sequence>
<keyword evidence="7" id="KW-0175">Coiled coil</keyword>
<accession>A0A0D9XS93</accession>
<dbReference type="Pfam" id="PF18052">
    <property type="entry name" value="Rx_N"/>
    <property type="match status" value="2"/>
</dbReference>
<dbReference type="InterPro" id="IPR042197">
    <property type="entry name" value="Apaf_helical"/>
</dbReference>
<dbReference type="Gene3D" id="3.40.50.300">
    <property type="entry name" value="P-loop containing nucleotide triphosphate hydrolases"/>
    <property type="match status" value="2"/>
</dbReference>
<keyword evidence="5" id="KW-0611">Plant defense</keyword>
<dbReference type="Gene3D" id="1.10.10.10">
    <property type="entry name" value="Winged helix-like DNA-binding domain superfamily/Winged helix DNA-binding domain"/>
    <property type="match status" value="1"/>
</dbReference>
<dbReference type="GO" id="GO:0043531">
    <property type="term" value="F:ADP binding"/>
    <property type="evidence" value="ECO:0007669"/>
    <property type="project" value="InterPro"/>
</dbReference>
<dbReference type="Pfam" id="PF23559">
    <property type="entry name" value="WHD_DRP"/>
    <property type="match status" value="1"/>
</dbReference>
<evidence type="ECO:0000313" key="12">
    <source>
        <dbReference type="EnsemblPlants" id="LPERR11G11240.1"/>
    </source>
</evidence>
<dbReference type="Gene3D" id="1.20.5.4130">
    <property type="match status" value="2"/>
</dbReference>
<feature type="coiled-coil region" evidence="7">
    <location>
        <begin position="1066"/>
        <end position="1118"/>
    </location>
</feature>
<dbReference type="SUPFAM" id="SSF52058">
    <property type="entry name" value="L domain-like"/>
    <property type="match status" value="1"/>
</dbReference>
<reference evidence="13" key="2">
    <citation type="submission" date="2013-12" db="EMBL/GenBank/DDBJ databases">
        <authorList>
            <person name="Yu Y."/>
            <person name="Lee S."/>
            <person name="de Baynast K."/>
            <person name="Wissotski M."/>
            <person name="Liu L."/>
            <person name="Talag J."/>
            <person name="Goicoechea J."/>
            <person name="Angelova A."/>
            <person name="Jetty R."/>
            <person name="Kudrna D."/>
            <person name="Golser W."/>
            <person name="Rivera L."/>
            <person name="Zhang J."/>
            <person name="Wing R."/>
        </authorList>
    </citation>
    <scope>NUCLEOTIDE SEQUENCE</scope>
</reference>
<name>A0A0D9XS93_9ORYZ</name>
<dbReference type="PANTHER" id="PTHR36766">
    <property type="entry name" value="PLANT BROAD-SPECTRUM MILDEW RESISTANCE PROTEIN RPW8"/>
    <property type="match status" value="1"/>
</dbReference>
<feature type="domain" description="Disease resistance protein winged helix" evidence="10">
    <location>
        <begin position="450"/>
        <end position="516"/>
    </location>
</feature>
<protein>
    <recommendedName>
        <fullName evidence="14">NB-ARC domain-containing protein</fullName>
    </recommendedName>
</protein>
<dbReference type="Pfam" id="PF00931">
    <property type="entry name" value="NB-ARC"/>
    <property type="match status" value="2"/>
</dbReference>
<dbReference type="InterPro" id="IPR027417">
    <property type="entry name" value="P-loop_NTPase"/>
</dbReference>
<evidence type="ECO:0000256" key="6">
    <source>
        <dbReference type="ARBA" id="ARBA00022840"/>
    </source>
</evidence>
<dbReference type="InterPro" id="IPR036388">
    <property type="entry name" value="WH-like_DNA-bd_sf"/>
</dbReference>
<dbReference type="InterPro" id="IPR058922">
    <property type="entry name" value="WHD_DRP"/>
</dbReference>
<dbReference type="GO" id="GO:0006952">
    <property type="term" value="P:defense response"/>
    <property type="evidence" value="ECO:0007669"/>
    <property type="project" value="UniProtKB-KW"/>
</dbReference>
<proteinExistence type="inferred from homology"/>
<dbReference type="InterPro" id="IPR041118">
    <property type="entry name" value="Rx_N"/>
</dbReference>
<evidence type="ECO:0000259" key="8">
    <source>
        <dbReference type="Pfam" id="PF00931"/>
    </source>
</evidence>
<organism evidence="12 13">
    <name type="scientific">Leersia perrieri</name>
    <dbReference type="NCBI Taxonomy" id="77586"/>
    <lineage>
        <taxon>Eukaryota</taxon>
        <taxon>Viridiplantae</taxon>
        <taxon>Streptophyta</taxon>
        <taxon>Embryophyta</taxon>
        <taxon>Tracheophyta</taxon>
        <taxon>Spermatophyta</taxon>
        <taxon>Magnoliopsida</taxon>
        <taxon>Liliopsida</taxon>
        <taxon>Poales</taxon>
        <taxon>Poaceae</taxon>
        <taxon>BOP clade</taxon>
        <taxon>Oryzoideae</taxon>
        <taxon>Oryzeae</taxon>
        <taxon>Oryzinae</taxon>
        <taxon>Leersia</taxon>
    </lineage>
</organism>
<dbReference type="SUPFAM" id="SSF52047">
    <property type="entry name" value="RNI-like"/>
    <property type="match status" value="1"/>
</dbReference>
<dbReference type="PRINTS" id="PR00364">
    <property type="entry name" value="DISEASERSIST"/>
</dbReference>
<dbReference type="InterPro" id="IPR002182">
    <property type="entry name" value="NB-ARC"/>
</dbReference>
<keyword evidence="4" id="KW-0547">Nucleotide-binding</keyword>
<keyword evidence="2" id="KW-0433">Leucine-rich repeat</keyword>